<accession>A0ACA9S0I8</accession>
<proteinExistence type="predicted"/>
<reference evidence="1" key="1">
    <citation type="submission" date="2021-06" db="EMBL/GenBank/DDBJ databases">
        <authorList>
            <person name="Kallberg Y."/>
            <person name="Tangrot J."/>
            <person name="Rosling A."/>
        </authorList>
    </citation>
    <scope>NUCLEOTIDE SEQUENCE</scope>
    <source>
        <strain evidence="1">MA461A</strain>
    </source>
</reference>
<dbReference type="Proteomes" id="UP000789920">
    <property type="component" value="Unassembled WGS sequence"/>
</dbReference>
<keyword evidence="2" id="KW-1185">Reference proteome</keyword>
<evidence type="ECO:0000313" key="2">
    <source>
        <dbReference type="Proteomes" id="UP000789920"/>
    </source>
</evidence>
<gene>
    <name evidence="1" type="ORF">RPERSI_LOCUS25023</name>
</gene>
<sequence>LIKALDFIIIQVSQLSATKKYNMPNDNQSVLIILGFQETSNYDSESELSDDENKSDISVNTQENQAKNSSELIIKNIQKIIYNSLFDYWDHLSQICLIATLLDPRLKEMSFANEEIRNNAINECRHQLHQLMNIQSPTSNENTTSPSSKNLSSNNMFKNLIF</sequence>
<evidence type="ECO:0000313" key="1">
    <source>
        <dbReference type="EMBL" id="CAG8818959.1"/>
    </source>
</evidence>
<comment type="caution">
    <text evidence="1">The sequence shown here is derived from an EMBL/GenBank/DDBJ whole genome shotgun (WGS) entry which is preliminary data.</text>
</comment>
<feature type="non-terminal residue" evidence="1">
    <location>
        <position position="162"/>
    </location>
</feature>
<name>A0ACA9S0I8_9GLOM</name>
<dbReference type="EMBL" id="CAJVQC010081673">
    <property type="protein sequence ID" value="CAG8818959.1"/>
    <property type="molecule type" value="Genomic_DNA"/>
</dbReference>
<feature type="non-terminal residue" evidence="1">
    <location>
        <position position="1"/>
    </location>
</feature>
<organism evidence="1 2">
    <name type="scientific">Racocetra persica</name>
    <dbReference type="NCBI Taxonomy" id="160502"/>
    <lineage>
        <taxon>Eukaryota</taxon>
        <taxon>Fungi</taxon>
        <taxon>Fungi incertae sedis</taxon>
        <taxon>Mucoromycota</taxon>
        <taxon>Glomeromycotina</taxon>
        <taxon>Glomeromycetes</taxon>
        <taxon>Diversisporales</taxon>
        <taxon>Gigasporaceae</taxon>
        <taxon>Racocetra</taxon>
    </lineage>
</organism>
<protein>
    <submittedName>
        <fullName evidence="1">1109_t:CDS:1</fullName>
    </submittedName>
</protein>